<gene>
    <name evidence="1" type="ORF">GOODEAATRI_003800</name>
</gene>
<reference evidence="1 2" key="1">
    <citation type="submission" date="2021-06" db="EMBL/GenBank/DDBJ databases">
        <authorList>
            <person name="Palmer J.M."/>
        </authorList>
    </citation>
    <scope>NUCLEOTIDE SEQUENCE [LARGE SCALE GENOMIC DNA]</scope>
    <source>
        <strain evidence="1 2">GA_2019</strain>
        <tissue evidence="1">Muscle</tissue>
    </source>
</reference>
<keyword evidence="2" id="KW-1185">Reference proteome</keyword>
<proteinExistence type="predicted"/>
<accession>A0ABV0NIA4</accession>
<sequence length="59" mass="6724">FFTMWTGLRRRAGKQHTRTAYPEELIWSVSTIRRRKSFCLCTAKAALSGSASSTTLQKE</sequence>
<evidence type="ECO:0000313" key="2">
    <source>
        <dbReference type="Proteomes" id="UP001476798"/>
    </source>
</evidence>
<organism evidence="1 2">
    <name type="scientific">Goodea atripinnis</name>
    <dbReference type="NCBI Taxonomy" id="208336"/>
    <lineage>
        <taxon>Eukaryota</taxon>
        <taxon>Metazoa</taxon>
        <taxon>Chordata</taxon>
        <taxon>Craniata</taxon>
        <taxon>Vertebrata</taxon>
        <taxon>Euteleostomi</taxon>
        <taxon>Actinopterygii</taxon>
        <taxon>Neopterygii</taxon>
        <taxon>Teleostei</taxon>
        <taxon>Neoteleostei</taxon>
        <taxon>Acanthomorphata</taxon>
        <taxon>Ovalentaria</taxon>
        <taxon>Atherinomorphae</taxon>
        <taxon>Cyprinodontiformes</taxon>
        <taxon>Goodeidae</taxon>
        <taxon>Goodea</taxon>
    </lineage>
</organism>
<dbReference type="EMBL" id="JAHRIO010040132">
    <property type="protein sequence ID" value="MEQ2170771.1"/>
    <property type="molecule type" value="Genomic_DNA"/>
</dbReference>
<feature type="non-terminal residue" evidence="1">
    <location>
        <position position="1"/>
    </location>
</feature>
<dbReference type="Proteomes" id="UP001476798">
    <property type="component" value="Unassembled WGS sequence"/>
</dbReference>
<feature type="non-terminal residue" evidence="1">
    <location>
        <position position="59"/>
    </location>
</feature>
<protein>
    <submittedName>
        <fullName evidence="1">Uncharacterized protein</fullName>
    </submittedName>
</protein>
<evidence type="ECO:0000313" key="1">
    <source>
        <dbReference type="EMBL" id="MEQ2170771.1"/>
    </source>
</evidence>
<name>A0ABV0NIA4_9TELE</name>
<comment type="caution">
    <text evidence="1">The sequence shown here is derived from an EMBL/GenBank/DDBJ whole genome shotgun (WGS) entry which is preliminary data.</text>
</comment>